<feature type="transmembrane region" description="Helical" evidence="7">
    <location>
        <begin position="180"/>
        <end position="205"/>
    </location>
</feature>
<proteinExistence type="inferred from homology"/>
<name>A0A2T0QX31_9ACTN</name>
<dbReference type="InterPro" id="IPR000515">
    <property type="entry name" value="MetI-like"/>
</dbReference>
<dbReference type="RefSeq" id="WP_106215355.1">
    <property type="nucleotide sequence ID" value="NZ_PVZF01000017.1"/>
</dbReference>
<dbReference type="PANTHER" id="PTHR43744">
    <property type="entry name" value="ABC TRANSPORTER PERMEASE PROTEIN MG189-RELATED-RELATED"/>
    <property type="match status" value="1"/>
</dbReference>
<keyword evidence="4 7" id="KW-0812">Transmembrane</keyword>
<keyword evidence="5 7" id="KW-1133">Transmembrane helix</keyword>
<dbReference type="CDD" id="cd06261">
    <property type="entry name" value="TM_PBP2"/>
    <property type="match status" value="1"/>
</dbReference>
<evidence type="ECO:0000256" key="6">
    <source>
        <dbReference type="ARBA" id="ARBA00023136"/>
    </source>
</evidence>
<evidence type="ECO:0000256" key="2">
    <source>
        <dbReference type="ARBA" id="ARBA00022448"/>
    </source>
</evidence>
<dbReference type="GO" id="GO:0055085">
    <property type="term" value="P:transmembrane transport"/>
    <property type="evidence" value="ECO:0007669"/>
    <property type="project" value="InterPro"/>
</dbReference>
<feature type="transmembrane region" description="Helical" evidence="7">
    <location>
        <begin position="67"/>
        <end position="91"/>
    </location>
</feature>
<dbReference type="EMBL" id="PVZF01000017">
    <property type="protein sequence ID" value="PRY10263.1"/>
    <property type="molecule type" value="Genomic_DNA"/>
</dbReference>
<accession>A0A2T0QX31</accession>
<gene>
    <name evidence="9" type="ORF">CLV37_11737</name>
</gene>
<protein>
    <submittedName>
        <fullName evidence="9">Carbohydrate ABC transporter membrane protein 2 (CUT1 family)</fullName>
    </submittedName>
</protein>
<evidence type="ECO:0000256" key="5">
    <source>
        <dbReference type="ARBA" id="ARBA00022989"/>
    </source>
</evidence>
<sequence>MRIGRVETTLNYVLLAVFAVGALVPLVGVLLSAVTPEGELRVGFDLPSRISPENFASAWQEGGFSRYMVNSVLVAVGVVLLTGLLSTLAGYAFATMRFPGRTVLFYVTLLGLMLPVESFVIPLYYDLRGWGLTDTYWALLFPQTAQSLAFGTFWMRNYFLSYPASVLEAARMDGATDRAVLWRVLVPSARPALATMGLLIAMWTWNEFLLPLVMVTGETWRTAPLGLAFFQGQHTTQTQLLAAAATIVAVPIVLLYLFGQRRFIAGMLSGAVKG</sequence>
<evidence type="ECO:0000256" key="7">
    <source>
        <dbReference type="RuleBase" id="RU363032"/>
    </source>
</evidence>
<evidence type="ECO:0000313" key="9">
    <source>
        <dbReference type="EMBL" id="PRY10263.1"/>
    </source>
</evidence>
<dbReference type="SUPFAM" id="SSF161098">
    <property type="entry name" value="MetI-like"/>
    <property type="match status" value="1"/>
</dbReference>
<feature type="domain" description="ABC transmembrane type-1" evidence="8">
    <location>
        <begin position="68"/>
        <end position="259"/>
    </location>
</feature>
<comment type="subcellular location">
    <subcellularLocation>
        <location evidence="1 7">Cell membrane</location>
        <topology evidence="1 7">Multi-pass membrane protein</topology>
    </subcellularLocation>
</comment>
<evidence type="ECO:0000259" key="8">
    <source>
        <dbReference type="PROSITE" id="PS50928"/>
    </source>
</evidence>
<keyword evidence="2 7" id="KW-0813">Transport</keyword>
<dbReference type="Gene3D" id="1.10.3720.10">
    <property type="entry name" value="MetI-like"/>
    <property type="match status" value="1"/>
</dbReference>
<evidence type="ECO:0000256" key="3">
    <source>
        <dbReference type="ARBA" id="ARBA00022475"/>
    </source>
</evidence>
<dbReference type="Pfam" id="PF00528">
    <property type="entry name" value="BPD_transp_1"/>
    <property type="match status" value="1"/>
</dbReference>
<keyword evidence="3" id="KW-1003">Cell membrane</keyword>
<keyword evidence="6 7" id="KW-0472">Membrane</keyword>
<dbReference type="GO" id="GO:0005886">
    <property type="term" value="C:plasma membrane"/>
    <property type="evidence" value="ECO:0007669"/>
    <property type="project" value="UniProtKB-SubCell"/>
</dbReference>
<keyword evidence="10" id="KW-1185">Reference proteome</keyword>
<reference evidence="9 10" key="1">
    <citation type="submission" date="2018-03" db="EMBL/GenBank/DDBJ databases">
        <title>Genomic Encyclopedia of Archaeal and Bacterial Type Strains, Phase II (KMG-II): from individual species to whole genera.</title>
        <authorList>
            <person name="Goeker M."/>
        </authorList>
    </citation>
    <scope>NUCLEOTIDE SEQUENCE [LARGE SCALE GENOMIC DNA]</scope>
    <source>
        <strain evidence="9 10">DSM 19711</strain>
    </source>
</reference>
<feature type="transmembrane region" description="Helical" evidence="7">
    <location>
        <begin position="240"/>
        <end position="259"/>
    </location>
</feature>
<feature type="transmembrane region" description="Helical" evidence="7">
    <location>
        <begin position="103"/>
        <end position="125"/>
    </location>
</feature>
<feature type="transmembrane region" description="Helical" evidence="7">
    <location>
        <begin position="12"/>
        <end position="34"/>
    </location>
</feature>
<dbReference type="Proteomes" id="UP000238083">
    <property type="component" value="Unassembled WGS sequence"/>
</dbReference>
<feature type="transmembrane region" description="Helical" evidence="7">
    <location>
        <begin position="137"/>
        <end position="159"/>
    </location>
</feature>
<evidence type="ECO:0000313" key="10">
    <source>
        <dbReference type="Proteomes" id="UP000238083"/>
    </source>
</evidence>
<dbReference type="OrthoDB" id="61122at2"/>
<dbReference type="PROSITE" id="PS50928">
    <property type="entry name" value="ABC_TM1"/>
    <property type="match status" value="1"/>
</dbReference>
<dbReference type="PANTHER" id="PTHR43744:SF12">
    <property type="entry name" value="ABC TRANSPORTER PERMEASE PROTEIN MG189-RELATED"/>
    <property type="match status" value="1"/>
</dbReference>
<comment type="caution">
    <text evidence="9">The sequence shown here is derived from an EMBL/GenBank/DDBJ whole genome shotgun (WGS) entry which is preliminary data.</text>
</comment>
<organism evidence="9 10">
    <name type="scientific">Kineococcus rhizosphaerae</name>
    <dbReference type="NCBI Taxonomy" id="559628"/>
    <lineage>
        <taxon>Bacteria</taxon>
        <taxon>Bacillati</taxon>
        <taxon>Actinomycetota</taxon>
        <taxon>Actinomycetes</taxon>
        <taxon>Kineosporiales</taxon>
        <taxon>Kineosporiaceae</taxon>
        <taxon>Kineococcus</taxon>
    </lineage>
</organism>
<dbReference type="AlphaFoldDB" id="A0A2T0QX31"/>
<evidence type="ECO:0000256" key="1">
    <source>
        <dbReference type="ARBA" id="ARBA00004651"/>
    </source>
</evidence>
<dbReference type="InterPro" id="IPR035906">
    <property type="entry name" value="MetI-like_sf"/>
</dbReference>
<evidence type="ECO:0000256" key="4">
    <source>
        <dbReference type="ARBA" id="ARBA00022692"/>
    </source>
</evidence>
<comment type="similarity">
    <text evidence="7">Belongs to the binding-protein-dependent transport system permease family.</text>
</comment>